<evidence type="ECO:0000313" key="2">
    <source>
        <dbReference type="Proteomes" id="UP000788262"/>
    </source>
</evidence>
<dbReference type="Proteomes" id="UP000788262">
    <property type="component" value="Unassembled WGS sequence"/>
</dbReference>
<proteinExistence type="predicted"/>
<dbReference type="RefSeq" id="WP_205381756.1">
    <property type="nucleotide sequence ID" value="NZ_JAFFZS010000003.1"/>
</dbReference>
<keyword evidence="2" id="KW-1185">Reference proteome</keyword>
<dbReference type="Gene3D" id="3.30.530.20">
    <property type="match status" value="1"/>
</dbReference>
<evidence type="ECO:0000313" key="1">
    <source>
        <dbReference type="EMBL" id="MBN0043525.1"/>
    </source>
</evidence>
<gene>
    <name evidence="1" type="ORF">JS756_05290</name>
</gene>
<comment type="caution">
    <text evidence="1">The sequence shown here is derived from an EMBL/GenBank/DDBJ whole genome shotgun (WGS) entry which is preliminary data.</text>
</comment>
<dbReference type="SUPFAM" id="SSF55961">
    <property type="entry name" value="Bet v1-like"/>
    <property type="match status" value="1"/>
</dbReference>
<name>A0ABS2VK97_STRAS</name>
<dbReference type="InterPro" id="IPR019587">
    <property type="entry name" value="Polyketide_cyclase/dehydratase"/>
</dbReference>
<dbReference type="EMBL" id="JAFFZS010000003">
    <property type="protein sequence ID" value="MBN0043525.1"/>
    <property type="molecule type" value="Genomic_DNA"/>
</dbReference>
<accession>A0ABS2VK97</accession>
<organism evidence="1 2">
    <name type="scientific">Streptomyces actuosus</name>
    <dbReference type="NCBI Taxonomy" id="1885"/>
    <lineage>
        <taxon>Bacteria</taxon>
        <taxon>Bacillati</taxon>
        <taxon>Actinomycetota</taxon>
        <taxon>Actinomycetes</taxon>
        <taxon>Kitasatosporales</taxon>
        <taxon>Streptomycetaceae</taxon>
        <taxon>Streptomyces</taxon>
    </lineage>
</organism>
<dbReference type="Pfam" id="PF10604">
    <property type="entry name" value="Polyketide_cyc2"/>
    <property type="match status" value="1"/>
</dbReference>
<dbReference type="InterPro" id="IPR023393">
    <property type="entry name" value="START-like_dom_sf"/>
</dbReference>
<sequence>MSTLEEHVDIGVPADLAWDFLHRVENYPRFLTGVHEAHAEGGGRARLGVTAGGRTREVDTEITDHDQGRTMEWQTTSGPGLAGSFTLQPVDAQHTRLSTRLEYDPAAVREAFGGPGGFAQAIAVERLAHSGLEQCRRLLEQGAR</sequence>
<protein>
    <submittedName>
        <fullName evidence="1">SRPBCC family protein</fullName>
    </submittedName>
</protein>
<reference evidence="1 2" key="1">
    <citation type="submission" date="2021-02" db="EMBL/GenBank/DDBJ databases">
        <title>Whole genome sequencing of Streptomyces actuosus VRA1.</title>
        <authorList>
            <person name="Sen G."/>
            <person name="Sen A."/>
        </authorList>
    </citation>
    <scope>NUCLEOTIDE SEQUENCE [LARGE SCALE GENOMIC DNA]</scope>
    <source>
        <strain evidence="1 2">VRA1</strain>
    </source>
</reference>